<feature type="domain" description="MPN" evidence="6">
    <location>
        <begin position="1"/>
        <end position="79"/>
    </location>
</feature>
<dbReference type="GO" id="GO:0006508">
    <property type="term" value="P:proteolysis"/>
    <property type="evidence" value="ECO:0007669"/>
    <property type="project" value="UniProtKB-KW"/>
</dbReference>
<evidence type="ECO:0000259" key="6">
    <source>
        <dbReference type="PROSITE" id="PS50249"/>
    </source>
</evidence>
<evidence type="ECO:0000256" key="5">
    <source>
        <dbReference type="ARBA" id="ARBA00023049"/>
    </source>
</evidence>
<keyword evidence="1" id="KW-0645">Protease</keyword>
<dbReference type="Gene3D" id="3.40.140.10">
    <property type="entry name" value="Cytidine Deaminase, domain 2"/>
    <property type="match status" value="1"/>
</dbReference>
<keyword evidence="2" id="KW-0479">Metal-binding</keyword>
<name>A0A1V9XJR6_9ACAR</name>
<dbReference type="PROSITE" id="PS50249">
    <property type="entry name" value="MPN"/>
    <property type="match status" value="1"/>
</dbReference>
<comment type="caution">
    <text evidence="7">The sequence shown here is derived from an EMBL/GenBank/DDBJ whole genome shotgun (WGS) entry which is preliminary data.</text>
</comment>
<dbReference type="SUPFAM" id="SSF102712">
    <property type="entry name" value="JAB1/MPN domain"/>
    <property type="match status" value="1"/>
</dbReference>
<dbReference type="EMBL" id="MNPL01009283">
    <property type="protein sequence ID" value="OQR73790.1"/>
    <property type="molecule type" value="Genomic_DNA"/>
</dbReference>
<dbReference type="PANTHER" id="PTHR10410">
    <property type="entry name" value="EUKARYOTIC TRANSLATION INITIATION FACTOR 3 -RELATED"/>
    <property type="match status" value="1"/>
</dbReference>
<keyword evidence="3" id="KW-0378">Hydrolase</keyword>
<evidence type="ECO:0000256" key="3">
    <source>
        <dbReference type="ARBA" id="ARBA00022801"/>
    </source>
</evidence>
<evidence type="ECO:0000256" key="1">
    <source>
        <dbReference type="ARBA" id="ARBA00022670"/>
    </source>
</evidence>
<dbReference type="AlphaFoldDB" id="A0A1V9XJR6"/>
<accession>A0A1V9XJR6</accession>
<keyword evidence="5" id="KW-0482">Metalloprotease</keyword>
<dbReference type="Pfam" id="PF14464">
    <property type="entry name" value="Prok-JAB"/>
    <property type="match status" value="1"/>
</dbReference>
<dbReference type="Proteomes" id="UP000192247">
    <property type="component" value="Unassembled WGS sequence"/>
</dbReference>
<organism evidence="7 8">
    <name type="scientific">Tropilaelaps mercedesae</name>
    <dbReference type="NCBI Taxonomy" id="418985"/>
    <lineage>
        <taxon>Eukaryota</taxon>
        <taxon>Metazoa</taxon>
        <taxon>Ecdysozoa</taxon>
        <taxon>Arthropoda</taxon>
        <taxon>Chelicerata</taxon>
        <taxon>Arachnida</taxon>
        <taxon>Acari</taxon>
        <taxon>Parasitiformes</taxon>
        <taxon>Mesostigmata</taxon>
        <taxon>Gamasina</taxon>
        <taxon>Dermanyssoidea</taxon>
        <taxon>Laelapidae</taxon>
        <taxon>Tropilaelaps</taxon>
    </lineage>
</organism>
<dbReference type="STRING" id="418985.A0A1V9XJR6"/>
<dbReference type="InParanoid" id="A0A1V9XJR6"/>
<keyword evidence="8" id="KW-1185">Reference proteome</keyword>
<protein>
    <recommendedName>
        <fullName evidence="6">MPN domain-containing protein</fullName>
    </recommendedName>
</protein>
<gene>
    <name evidence="7" type="ORF">BIW11_09517</name>
</gene>
<evidence type="ECO:0000256" key="4">
    <source>
        <dbReference type="ARBA" id="ARBA00022833"/>
    </source>
</evidence>
<dbReference type="GO" id="GO:0046872">
    <property type="term" value="F:metal ion binding"/>
    <property type="evidence" value="ECO:0007669"/>
    <property type="project" value="UniProtKB-KW"/>
</dbReference>
<evidence type="ECO:0000313" key="7">
    <source>
        <dbReference type="EMBL" id="OQR73790.1"/>
    </source>
</evidence>
<keyword evidence="4" id="KW-0862">Zinc</keyword>
<proteinExistence type="predicted"/>
<evidence type="ECO:0000313" key="8">
    <source>
        <dbReference type="Proteomes" id="UP000192247"/>
    </source>
</evidence>
<dbReference type="InterPro" id="IPR050242">
    <property type="entry name" value="JAMM_MPN+_peptidase_M67A"/>
</dbReference>
<sequence length="184" mass="20810">MICIAVSQCEAAETLREWGLDVVGWYHSHPTFAPQPSMRDLTLQVDLQDMFNGSVGQPFVALIFSPYFQADKLVNRLSTRMTCFVVEKHDRTAEYCPFALKPGVVRGDLDALGPSLEVVLETIRDLRNNVQGERVALMEKFNNEWTNLDKMMATLQLCLLKAKFSKSETTTLLSRIQSLFQSTS</sequence>
<dbReference type="GO" id="GO:0008237">
    <property type="term" value="F:metallopeptidase activity"/>
    <property type="evidence" value="ECO:0007669"/>
    <property type="project" value="UniProtKB-KW"/>
</dbReference>
<dbReference type="OrthoDB" id="7464992at2759"/>
<dbReference type="InterPro" id="IPR037518">
    <property type="entry name" value="MPN"/>
</dbReference>
<evidence type="ECO:0000256" key="2">
    <source>
        <dbReference type="ARBA" id="ARBA00022723"/>
    </source>
</evidence>
<dbReference type="InterPro" id="IPR028090">
    <property type="entry name" value="JAB_dom_prok"/>
</dbReference>
<reference evidence="7 8" key="1">
    <citation type="journal article" date="2017" name="Gigascience">
        <title>Draft genome of the honey bee ectoparasitic mite, Tropilaelaps mercedesae, is shaped by the parasitic life history.</title>
        <authorList>
            <person name="Dong X."/>
            <person name="Armstrong S.D."/>
            <person name="Xia D."/>
            <person name="Makepeace B.L."/>
            <person name="Darby A.C."/>
            <person name="Kadowaki T."/>
        </authorList>
    </citation>
    <scope>NUCLEOTIDE SEQUENCE [LARGE SCALE GENOMIC DNA]</scope>
    <source>
        <strain evidence="7">Wuxi-XJTLU</strain>
    </source>
</reference>